<sequence>MSGPSLRPKFNEEGVDKVCTGERSKRAPMIRSASVRLVDKKYPSSNVDSF</sequence>
<evidence type="ECO:0000256" key="1">
    <source>
        <dbReference type="SAM" id="MobiDB-lite"/>
    </source>
</evidence>
<proteinExistence type="predicted"/>
<feature type="compositionally biased region" description="Basic and acidic residues" evidence="1">
    <location>
        <begin position="9"/>
        <end position="25"/>
    </location>
</feature>
<organism evidence="2">
    <name type="scientific">Phytophthora nicotianae</name>
    <name type="common">Potato buckeye rot agent</name>
    <name type="synonym">Phytophthora parasitica</name>
    <dbReference type="NCBI Taxonomy" id="4792"/>
    <lineage>
        <taxon>Eukaryota</taxon>
        <taxon>Sar</taxon>
        <taxon>Stramenopiles</taxon>
        <taxon>Oomycota</taxon>
        <taxon>Peronosporomycetes</taxon>
        <taxon>Peronosporales</taxon>
        <taxon>Peronosporaceae</taxon>
        <taxon>Phytophthora</taxon>
    </lineage>
</organism>
<dbReference type="AlphaFoldDB" id="W2KB95"/>
<name>W2KB95_PHYNI</name>
<protein>
    <submittedName>
        <fullName evidence="2">Uncharacterized protein</fullName>
    </submittedName>
</protein>
<gene>
    <name evidence="2" type="ORF">L917_17915</name>
</gene>
<reference evidence="2" key="1">
    <citation type="submission" date="2013-11" db="EMBL/GenBank/DDBJ databases">
        <title>The Genome Sequence of Phytophthora parasitica CHvinca01.</title>
        <authorList>
            <consortium name="The Broad Institute Genomics Platform"/>
            <person name="Russ C."/>
            <person name="Tyler B."/>
            <person name="Panabieres F."/>
            <person name="Shan W."/>
            <person name="Tripathy S."/>
            <person name="Grunwald N."/>
            <person name="Machado M."/>
            <person name="Johnson C.S."/>
            <person name="Arredondo F."/>
            <person name="Hong C."/>
            <person name="Coffey M."/>
            <person name="Young S.K."/>
            <person name="Zeng Q."/>
            <person name="Gargeya S."/>
            <person name="Fitzgerald M."/>
            <person name="Abouelleil A."/>
            <person name="Alvarado L."/>
            <person name="Chapman S.B."/>
            <person name="Gainer-Dewar J."/>
            <person name="Goldberg J."/>
            <person name="Griggs A."/>
            <person name="Gujja S."/>
            <person name="Hansen M."/>
            <person name="Howarth C."/>
            <person name="Imamovic A."/>
            <person name="Ireland A."/>
            <person name="Larimer J."/>
            <person name="McCowan C."/>
            <person name="Murphy C."/>
            <person name="Pearson M."/>
            <person name="Poon T.W."/>
            <person name="Priest M."/>
            <person name="Roberts A."/>
            <person name="Saif S."/>
            <person name="Shea T."/>
            <person name="Sykes S."/>
            <person name="Wortman J."/>
            <person name="Nusbaum C."/>
            <person name="Birren B."/>
        </authorList>
    </citation>
    <scope>NUCLEOTIDE SEQUENCE [LARGE SCALE GENOMIC DNA]</scope>
    <source>
        <strain evidence="2">CHvinca01</strain>
    </source>
</reference>
<accession>W2KB95</accession>
<dbReference type="EMBL" id="KI682441">
    <property type="protein sequence ID" value="ETL81839.1"/>
    <property type="molecule type" value="Genomic_DNA"/>
</dbReference>
<dbReference type="Proteomes" id="UP000054423">
    <property type="component" value="Unassembled WGS sequence"/>
</dbReference>
<feature type="region of interest" description="Disordered" evidence="1">
    <location>
        <begin position="1"/>
        <end position="25"/>
    </location>
</feature>
<evidence type="ECO:0000313" key="2">
    <source>
        <dbReference type="EMBL" id="ETL81839.1"/>
    </source>
</evidence>